<keyword evidence="6" id="KW-1185">Reference proteome</keyword>
<reference evidence="5" key="2">
    <citation type="submission" date="2023-01" db="EMBL/GenBank/DDBJ databases">
        <title>Draft genome sequence of Portibacter lacus strain NBRC 108769.</title>
        <authorList>
            <person name="Sun Q."/>
            <person name="Mori K."/>
        </authorList>
    </citation>
    <scope>NUCLEOTIDE SEQUENCE</scope>
    <source>
        <strain evidence="5">NBRC 108769</strain>
    </source>
</reference>
<dbReference type="PANTHER" id="PTHR37418">
    <property type="entry name" value="3-KETO-5-AMINOHEXANOATE CLEAVAGE ENZYME-RELATED"/>
    <property type="match status" value="1"/>
</dbReference>
<evidence type="ECO:0000256" key="4">
    <source>
        <dbReference type="ARBA" id="ARBA00022833"/>
    </source>
</evidence>
<dbReference type="PANTHER" id="PTHR37418:SF2">
    <property type="entry name" value="3-KETO-5-AMINOHEXANOATE CLEAVAGE ENZYME"/>
    <property type="match status" value="1"/>
</dbReference>
<reference evidence="5" key="1">
    <citation type="journal article" date="2014" name="Int. J. Syst. Evol. Microbiol.">
        <title>Complete genome sequence of Corynebacterium casei LMG S-19264T (=DSM 44701T), isolated from a smear-ripened cheese.</title>
        <authorList>
            <consortium name="US DOE Joint Genome Institute (JGI-PGF)"/>
            <person name="Walter F."/>
            <person name="Albersmeier A."/>
            <person name="Kalinowski J."/>
            <person name="Ruckert C."/>
        </authorList>
    </citation>
    <scope>NUCLEOTIDE SEQUENCE</scope>
    <source>
        <strain evidence="5">NBRC 108769</strain>
    </source>
</reference>
<dbReference type="InterPro" id="IPR013785">
    <property type="entry name" value="Aldolase_TIM"/>
</dbReference>
<dbReference type="InterPro" id="IPR008567">
    <property type="entry name" value="BKACE"/>
</dbReference>
<keyword evidence="4" id="KW-0862">Zinc</keyword>
<keyword evidence="3" id="KW-0479">Metal-binding</keyword>
<evidence type="ECO:0000313" key="6">
    <source>
        <dbReference type="Proteomes" id="UP001156666"/>
    </source>
</evidence>
<sequence length="254" mass="28416">MPISPQEIIEDVHRAYEKGITLVHLHARDETGIPTYKSAVYREIVEGVKKYCNDLVICLSLSGRNFNELDKRSEALELGVDMGSLTLSSLNFPQQASVNSPEMIFGLCERMKETGTNPELEIFDLGMINYSKYLIKKGMISGPLYYNIILGNISSLQLDPTQIGIAIQSLPANSYWSLGGIGDTQLRANVIAIALNGGVRIGLEDNIYYDMNREIKASNMDLIERIHRIAAEFDRPIMKAKTFGDLGFYNKNRS</sequence>
<proteinExistence type="predicted"/>
<dbReference type="GO" id="GO:0043720">
    <property type="term" value="F:3-keto-5-aminohexanoate cleavage activity"/>
    <property type="evidence" value="ECO:0007669"/>
    <property type="project" value="InterPro"/>
</dbReference>
<evidence type="ECO:0000256" key="1">
    <source>
        <dbReference type="ARBA" id="ARBA00001947"/>
    </source>
</evidence>
<evidence type="ECO:0000256" key="2">
    <source>
        <dbReference type="ARBA" id="ARBA00022679"/>
    </source>
</evidence>
<name>A0AA37SMY5_9BACT</name>
<dbReference type="GO" id="GO:0046872">
    <property type="term" value="F:metal ion binding"/>
    <property type="evidence" value="ECO:0007669"/>
    <property type="project" value="UniProtKB-KW"/>
</dbReference>
<protein>
    <submittedName>
        <fullName evidence="5">3-keto-5-aminohexanoate cleavage enzyme</fullName>
    </submittedName>
</protein>
<keyword evidence="2" id="KW-0808">Transferase</keyword>
<organism evidence="5 6">
    <name type="scientific">Portibacter lacus</name>
    <dbReference type="NCBI Taxonomy" id="1099794"/>
    <lineage>
        <taxon>Bacteria</taxon>
        <taxon>Pseudomonadati</taxon>
        <taxon>Bacteroidota</taxon>
        <taxon>Saprospiria</taxon>
        <taxon>Saprospirales</taxon>
        <taxon>Haliscomenobacteraceae</taxon>
        <taxon>Portibacter</taxon>
    </lineage>
</organism>
<dbReference type="Pfam" id="PF05853">
    <property type="entry name" value="BKACE"/>
    <property type="match status" value="1"/>
</dbReference>
<evidence type="ECO:0000313" key="5">
    <source>
        <dbReference type="EMBL" id="GLR15951.1"/>
    </source>
</evidence>
<dbReference type="EMBL" id="BSOH01000002">
    <property type="protein sequence ID" value="GLR15951.1"/>
    <property type="molecule type" value="Genomic_DNA"/>
</dbReference>
<dbReference type="Proteomes" id="UP001156666">
    <property type="component" value="Unassembled WGS sequence"/>
</dbReference>
<dbReference type="AlphaFoldDB" id="A0AA37SMY5"/>
<dbReference type="Gene3D" id="3.20.20.70">
    <property type="entry name" value="Aldolase class I"/>
    <property type="match status" value="1"/>
</dbReference>
<evidence type="ECO:0000256" key="3">
    <source>
        <dbReference type="ARBA" id="ARBA00022723"/>
    </source>
</evidence>
<gene>
    <name evidence="5" type="primary">kce</name>
    <name evidence="5" type="ORF">GCM10007940_05660</name>
</gene>
<accession>A0AA37SMY5</accession>
<comment type="cofactor">
    <cofactor evidence="1">
        <name>Zn(2+)</name>
        <dbReference type="ChEBI" id="CHEBI:29105"/>
    </cofactor>
</comment>
<comment type="caution">
    <text evidence="5">The sequence shown here is derived from an EMBL/GenBank/DDBJ whole genome shotgun (WGS) entry which is preliminary data.</text>
</comment>